<dbReference type="PRINTS" id="PR00050">
    <property type="entry name" value="COLDSHOCK"/>
</dbReference>
<dbReference type="SMART" id="SM00357">
    <property type="entry name" value="CSP"/>
    <property type="match status" value="1"/>
</dbReference>
<evidence type="ECO:0000259" key="1">
    <source>
        <dbReference type="PROSITE" id="PS51857"/>
    </source>
</evidence>
<organism evidence="2 3">
    <name type="scientific">Actinoallomurus liliacearum</name>
    <dbReference type="NCBI Taxonomy" id="1080073"/>
    <lineage>
        <taxon>Bacteria</taxon>
        <taxon>Bacillati</taxon>
        <taxon>Actinomycetota</taxon>
        <taxon>Actinomycetes</taxon>
        <taxon>Streptosporangiales</taxon>
        <taxon>Thermomonosporaceae</taxon>
        <taxon>Actinoallomurus</taxon>
    </lineage>
</organism>
<feature type="domain" description="CSD" evidence="1">
    <location>
        <begin position="1"/>
        <end position="65"/>
    </location>
</feature>
<dbReference type="Proteomes" id="UP001500212">
    <property type="component" value="Unassembled WGS sequence"/>
</dbReference>
<evidence type="ECO:0000313" key="2">
    <source>
        <dbReference type="EMBL" id="GAA4603610.1"/>
    </source>
</evidence>
<dbReference type="Gene3D" id="2.40.50.140">
    <property type="entry name" value="Nucleic acid-binding proteins"/>
    <property type="match status" value="1"/>
</dbReference>
<dbReference type="PROSITE" id="PS51857">
    <property type="entry name" value="CSD_2"/>
    <property type="match status" value="1"/>
</dbReference>
<evidence type="ECO:0000313" key="3">
    <source>
        <dbReference type="Proteomes" id="UP001500212"/>
    </source>
</evidence>
<dbReference type="PANTHER" id="PTHR46565">
    <property type="entry name" value="COLD SHOCK DOMAIN PROTEIN 2"/>
    <property type="match status" value="1"/>
</dbReference>
<dbReference type="Pfam" id="PF00313">
    <property type="entry name" value="CSD"/>
    <property type="match status" value="1"/>
</dbReference>
<dbReference type="PANTHER" id="PTHR46565:SF20">
    <property type="entry name" value="COLD SHOCK DOMAIN-CONTAINING PROTEIN 4"/>
    <property type="match status" value="1"/>
</dbReference>
<protein>
    <submittedName>
        <fullName evidence="2">Cold shock domain-containing protein</fullName>
    </submittedName>
</protein>
<keyword evidence="3" id="KW-1185">Reference proteome</keyword>
<proteinExistence type="predicted"/>
<dbReference type="RefSeq" id="WP_345349506.1">
    <property type="nucleotide sequence ID" value="NZ_BAABHJ010000002.1"/>
</dbReference>
<dbReference type="EMBL" id="BAABHJ010000002">
    <property type="protein sequence ID" value="GAA4603610.1"/>
    <property type="molecule type" value="Genomic_DNA"/>
</dbReference>
<dbReference type="SUPFAM" id="SSF50249">
    <property type="entry name" value="Nucleic acid-binding proteins"/>
    <property type="match status" value="1"/>
</dbReference>
<comment type="caution">
    <text evidence="2">The sequence shown here is derived from an EMBL/GenBank/DDBJ whole genome shotgun (WGS) entry which is preliminary data.</text>
</comment>
<dbReference type="CDD" id="cd04458">
    <property type="entry name" value="CSP_CDS"/>
    <property type="match status" value="1"/>
</dbReference>
<dbReference type="InterPro" id="IPR012340">
    <property type="entry name" value="NA-bd_OB-fold"/>
</dbReference>
<name>A0ABP8TFK9_9ACTN</name>
<dbReference type="InterPro" id="IPR011129">
    <property type="entry name" value="CSD"/>
</dbReference>
<sequence length="143" mass="15517">MVRGRVVKFDEVRGYGFVAPDDGGDDVFVHANDLLVDKRVFTPGASVEFEVVDSGRGRKGYDVRVVAEPEKQGGAPARTGTPERPVEVPRIEEGTCELLSAAELRNELTEAFLKTAPELTGAQIMRLRDGVIALAAGYGWIED</sequence>
<dbReference type="InterPro" id="IPR002059">
    <property type="entry name" value="CSP_DNA-bd"/>
</dbReference>
<reference evidence="3" key="1">
    <citation type="journal article" date="2019" name="Int. J. Syst. Evol. Microbiol.">
        <title>The Global Catalogue of Microorganisms (GCM) 10K type strain sequencing project: providing services to taxonomists for standard genome sequencing and annotation.</title>
        <authorList>
            <consortium name="The Broad Institute Genomics Platform"/>
            <consortium name="The Broad Institute Genome Sequencing Center for Infectious Disease"/>
            <person name="Wu L."/>
            <person name="Ma J."/>
        </authorList>
    </citation>
    <scope>NUCLEOTIDE SEQUENCE [LARGE SCALE GENOMIC DNA]</scope>
    <source>
        <strain evidence="3">JCM 17938</strain>
    </source>
</reference>
<accession>A0ABP8TFK9</accession>
<gene>
    <name evidence="2" type="ORF">GCM10023195_12040</name>
</gene>